<dbReference type="AlphaFoldDB" id="A0A9W5V5Y8"/>
<name>A0A9W5V5Y8_BACCE</name>
<evidence type="ECO:0000313" key="2">
    <source>
        <dbReference type="EMBL" id="EOO61622.1"/>
    </source>
</evidence>
<proteinExistence type="predicted"/>
<evidence type="ECO:0000313" key="3">
    <source>
        <dbReference type="Proteomes" id="UP000014023"/>
    </source>
</evidence>
<evidence type="ECO:0000259" key="1">
    <source>
        <dbReference type="Pfam" id="PF01844"/>
    </source>
</evidence>
<reference evidence="2 3" key="1">
    <citation type="submission" date="2012-12" db="EMBL/GenBank/DDBJ databases">
        <title>The Genome Sequence of Bacillus cereus VD196.</title>
        <authorList>
            <consortium name="The Broad Institute Genome Sequencing Platform"/>
            <consortium name="The Broad Institute Genome Sequencing Center for Infectious Disease"/>
            <person name="Feldgarden M."/>
            <person name="Van der Auwera G.A."/>
            <person name="Mahillon J."/>
            <person name="Duprez V."/>
            <person name="Timmery S."/>
            <person name="Mattelet C."/>
            <person name="Dierick K."/>
            <person name="Sun M."/>
            <person name="Yu Z."/>
            <person name="Zhu L."/>
            <person name="Hu X."/>
            <person name="Shank E.B."/>
            <person name="Swiecicka I."/>
            <person name="Hansen B.M."/>
            <person name="Andrup L."/>
            <person name="Walker B."/>
            <person name="Young S.K."/>
            <person name="Zeng Q."/>
            <person name="Gargeya S."/>
            <person name="Fitzgerald M."/>
            <person name="Haas B."/>
            <person name="Abouelleil A."/>
            <person name="Alvarado L."/>
            <person name="Arachchi H.M."/>
            <person name="Berlin A.M."/>
            <person name="Chapman S.B."/>
            <person name="Dewar J."/>
            <person name="Goldberg J."/>
            <person name="Griggs A."/>
            <person name="Gujja S."/>
            <person name="Hansen M."/>
            <person name="Howarth C."/>
            <person name="Imamovic A."/>
            <person name="Larimer J."/>
            <person name="McCowan C."/>
            <person name="Murphy C."/>
            <person name="Neiman D."/>
            <person name="Pearson M."/>
            <person name="Priest M."/>
            <person name="Roberts A."/>
            <person name="Saif S."/>
            <person name="Shea T."/>
            <person name="Sisk P."/>
            <person name="Sykes S."/>
            <person name="Wortman J."/>
            <person name="Nusbaum C."/>
            <person name="Birren B."/>
        </authorList>
    </citation>
    <scope>NUCLEOTIDE SEQUENCE [LARGE SCALE GENOMIC DNA]</scope>
    <source>
        <strain evidence="2 3">VD196</strain>
    </source>
</reference>
<comment type="caution">
    <text evidence="2">The sequence shown here is derived from an EMBL/GenBank/DDBJ whole genome shotgun (WGS) entry which is preliminary data.</text>
</comment>
<gene>
    <name evidence="2" type="ORF">IKE_05844</name>
</gene>
<dbReference type="Proteomes" id="UP000014023">
    <property type="component" value="Unassembled WGS sequence"/>
</dbReference>
<organism evidence="2 3">
    <name type="scientific">Bacillus cereus VD196</name>
    <dbReference type="NCBI Taxonomy" id="1053243"/>
    <lineage>
        <taxon>Bacteria</taxon>
        <taxon>Bacillati</taxon>
        <taxon>Bacillota</taxon>
        <taxon>Bacilli</taxon>
        <taxon>Bacillales</taxon>
        <taxon>Bacillaceae</taxon>
        <taxon>Bacillus</taxon>
        <taxon>Bacillus cereus group</taxon>
    </lineage>
</organism>
<dbReference type="EMBL" id="AHFL01000061">
    <property type="protein sequence ID" value="EOO61622.1"/>
    <property type="molecule type" value="Genomic_DNA"/>
</dbReference>
<dbReference type="InterPro" id="IPR002711">
    <property type="entry name" value="HNH"/>
</dbReference>
<accession>A0A9W5V5Y8</accession>
<dbReference type="GO" id="GO:0008270">
    <property type="term" value="F:zinc ion binding"/>
    <property type="evidence" value="ECO:0007669"/>
    <property type="project" value="InterPro"/>
</dbReference>
<feature type="domain" description="HNH" evidence="1">
    <location>
        <begin position="44"/>
        <end position="77"/>
    </location>
</feature>
<protein>
    <recommendedName>
        <fullName evidence="1">HNH domain-containing protein</fullName>
    </recommendedName>
</protein>
<dbReference type="GO" id="GO:0003676">
    <property type="term" value="F:nucleic acid binding"/>
    <property type="evidence" value="ECO:0007669"/>
    <property type="project" value="InterPro"/>
</dbReference>
<dbReference type="GO" id="GO:0004519">
    <property type="term" value="F:endonuclease activity"/>
    <property type="evidence" value="ECO:0007669"/>
    <property type="project" value="InterPro"/>
</dbReference>
<sequence>MKGKQVMKSYKIKQQKRNNYEGQEYKCKGHVRINPNECSESAKRKKIKLVVHHLKELENYSELALEIDNLETVCVNC</sequence>
<dbReference type="Pfam" id="PF01844">
    <property type="entry name" value="HNH"/>
    <property type="match status" value="1"/>
</dbReference>